<protein>
    <recommendedName>
        <fullName evidence="4">Pentacotripeptide-repeat region of PRORP domain-containing protein</fullName>
    </recommendedName>
</protein>
<keyword evidence="3" id="KW-1185">Reference proteome</keyword>
<dbReference type="OrthoDB" id="1890565at2759"/>
<dbReference type="Proteomes" id="UP000001514">
    <property type="component" value="Unassembled WGS sequence"/>
</dbReference>
<dbReference type="eggNOG" id="KOG4197">
    <property type="taxonomic scope" value="Eukaryota"/>
</dbReference>
<organism evidence="3">
    <name type="scientific">Selaginella moellendorffii</name>
    <name type="common">Spikemoss</name>
    <dbReference type="NCBI Taxonomy" id="88036"/>
    <lineage>
        <taxon>Eukaryota</taxon>
        <taxon>Viridiplantae</taxon>
        <taxon>Streptophyta</taxon>
        <taxon>Embryophyta</taxon>
        <taxon>Tracheophyta</taxon>
        <taxon>Lycopodiopsida</taxon>
        <taxon>Selaginellales</taxon>
        <taxon>Selaginellaceae</taxon>
        <taxon>Selaginella</taxon>
    </lineage>
</organism>
<keyword evidence="1" id="KW-0677">Repeat</keyword>
<evidence type="ECO:0000313" key="2">
    <source>
        <dbReference type="EMBL" id="EFJ26276.1"/>
    </source>
</evidence>
<dbReference type="NCBIfam" id="TIGR00756">
    <property type="entry name" value="PPR"/>
    <property type="match status" value="1"/>
</dbReference>
<dbReference type="InterPro" id="IPR002885">
    <property type="entry name" value="PPR_rpt"/>
</dbReference>
<evidence type="ECO:0000313" key="3">
    <source>
        <dbReference type="Proteomes" id="UP000001514"/>
    </source>
</evidence>
<dbReference type="KEGG" id="smo:SELMODRAFT_413483"/>
<dbReference type="Gene3D" id="1.25.40.10">
    <property type="entry name" value="Tetratricopeptide repeat domain"/>
    <property type="match status" value="2"/>
</dbReference>
<dbReference type="GO" id="GO:0003729">
    <property type="term" value="F:mRNA binding"/>
    <property type="evidence" value="ECO:0007669"/>
    <property type="project" value="UniProtKB-ARBA"/>
</dbReference>
<name>D8RPM1_SELML</name>
<reference evidence="2 3" key="1">
    <citation type="journal article" date="2011" name="Science">
        <title>The Selaginella genome identifies genetic changes associated with the evolution of vascular plants.</title>
        <authorList>
            <person name="Banks J.A."/>
            <person name="Nishiyama T."/>
            <person name="Hasebe M."/>
            <person name="Bowman J.L."/>
            <person name="Gribskov M."/>
            <person name="dePamphilis C."/>
            <person name="Albert V.A."/>
            <person name="Aono N."/>
            <person name="Aoyama T."/>
            <person name="Ambrose B.A."/>
            <person name="Ashton N.W."/>
            <person name="Axtell M.J."/>
            <person name="Barker E."/>
            <person name="Barker M.S."/>
            <person name="Bennetzen J.L."/>
            <person name="Bonawitz N.D."/>
            <person name="Chapple C."/>
            <person name="Cheng C."/>
            <person name="Correa L.G."/>
            <person name="Dacre M."/>
            <person name="DeBarry J."/>
            <person name="Dreyer I."/>
            <person name="Elias M."/>
            <person name="Engstrom E.M."/>
            <person name="Estelle M."/>
            <person name="Feng L."/>
            <person name="Finet C."/>
            <person name="Floyd S.K."/>
            <person name="Frommer W.B."/>
            <person name="Fujita T."/>
            <person name="Gramzow L."/>
            <person name="Gutensohn M."/>
            <person name="Harholt J."/>
            <person name="Hattori M."/>
            <person name="Heyl A."/>
            <person name="Hirai T."/>
            <person name="Hiwatashi Y."/>
            <person name="Ishikawa M."/>
            <person name="Iwata M."/>
            <person name="Karol K.G."/>
            <person name="Koehler B."/>
            <person name="Kolukisaoglu U."/>
            <person name="Kubo M."/>
            <person name="Kurata T."/>
            <person name="Lalonde S."/>
            <person name="Li K."/>
            <person name="Li Y."/>
            <person name="Litt A."/>
            <person name="Lyons E."/>
            <person name="Manning G."/>
            <person name="Maruyama T."/>
            <person name="Michael T.P."/>
            <person name="Mikami K."/>
            <person name="Miyazaki S."/>
            <person name="Morinaga S."/>
            <person name="Murata T."/>
            <person name="Mueller-Roeber B."/>
            <person name="Nelson D.R."/>
            <person name="Obara M."/>
            <person name="Oguri Y."/>
            <person name="Olmstead R.G."/>
            <person name="Onodera N."/>
            <person name="Petersen B.L."/>
            <person name="Pils B."/>
            <person name="Prigge M."/>
            <person name="Rensing S.A."/>
            <person name="Riano-Pachon D.M."/>
            <person name="Roberts A.W."/>
            <person name="Sato Y."/>
            <person name="Scheller H.V."/>
            <person name="Schulz B."/>
            <person name="Schulz C."/>
            <person name="Shakirov E.V."/>
            <person name="Shibagaki N."/>
            <person name="Shinohara N."/>
            <person name="Shippen D.E."/>
            <person name="Soerensen I."/>
            <person name="Sotooka R."/>
            <person name="Sugimoto N."/>
            <person name="Sugita M."/>
            <person name="Sumikawa N."/>
            <person name="Tanurdzic M."/>
            <person name="Theissen G."/>
            <person name="Ulvskov P."/>
            <person name="Wakazuki S."/>
            <person name="Weng J.K."/>
            <person name="Willats W.W."/>
            <person name="Wipf D."/>
            <person name="Wolf P.G."/>
            <person name="Yang L."/>
            <person name="Zimmer A.D."/>
            <person name="Zhu Q."/>
            <person name="Mitros T."/>
            <person name="Hellsten U."/>
            <person name="Loque D."/>
            <person name="Otillar R."/>
            <person name="Salamov A."/>
            <person name="Schmutz J."/>
            <person name="Shapiro H."/>
            <person name="Lindquist E."/>
            <person name="Lucas S."/>
            <person name="Rokhsar D."/>
            <person name="Grigoriev I.V."/>
        </authorList>
    </citation>
    <scope>NUCLEOTIDE SEQUENCE [LARGE SCALE GENOMIC DNA]</scope>
</reference>
<accession>D8RPM1</accession>
<dbReference type="EMBL" id="GL377585">
    <property type="protein sequence ID" value="EFJ26276.1"/>
    <property type="molecule type" value="Genomic_DNA"/>
</dbReference>
<dbReference type="Gramene" id="EFJ26276">
    <property type="protein sequence ID" value="EFJ26276"/>
    <property type="gene ID" value="SELMODRAFT_413483"/>
</dbReference>
<evidence type="ECO:0008006" key="4">
    <source>
        <dbReference type="Google" id="ProtNLM"/>
    </source>
</evidence>
<proteinExistence type="predicted"/>
<dbReference type="PANTHER" id="PTHR45717:SF15">
    <property type="entry name" value="AGL218WP"/>
    <property type="match status" value="1"/>
</dbReference>
<dbReference type="Pfam" id="PF01535">
    <property type="entry name" value="PPR"/>
    <property type="match status" value="2"/>
</dbReference>
<sequence>MAAWNALRECRLQLQLLGRRAMSTALGWDSGHFDGPPLVDYLTRKNPCGVTPETVAHAELARRISRLKWCQDHMVVPIVEEWMAEGNEITRYGLIIVRHKLRRRKRFHHALRISDWIAYKKRVIPYDHKEALNHIDLVSRVSVTRAREMFDNLPADWKSREAYTVLLSMYVRHSMAADAESIYTTLKRWGLRSISPINMMLTLYQKHQVFWKVAELIRDAEEAGQSLNMCSFNILLPMTFRAGGVAEMESLVEMMESKNFLDEHTYCMLASSYGRAGMVDKAKEMLMVVEDGMETGKFNRLRRTYNVIIVIYGFIGDVEGVKRIWDITSRMDPTAEDYICMIRSSAKVGLFELAESGFLALAAQRKMHITVCNVMLQVCQAGNFVLRAESLLRKIHQMGFKPDPATYHHLIAIHLKNDNIQRALDLFQLERQVFRVPFELSPQERKFMSTEPRKDIKPWVGTCRMVMLALAERGEVVACETLFRNWRLEKWKTDVRLFNALLRAYEVAREPVAGFMERLEADGVEADEETIAILSRLPERPLIKQLH</sequence>
<gene>
    <name evidence="2" type="ORF">SELMODRAFT_413483</name>
</gene>
<dbReference type="HOGENOM" id="CLU_019802_3_0_1"/>
<dbReference type="PANTHER" id="PTHR45717">
    <property type="entry name" value="OS12G0527900 PROTEIN"/>
    <property type="match status" value="1"/>
</dbReference>
<dbReference type="InParanoid" id="D8RPM1"/>
<dbReference type="InterPro" id="IPR011990">
    <property type="entry name" value="TPR-like_helical_dom_sf"/>
</dbReference>
<evidence type="ECO:0000256" key="1">
    <source>
        <dbReference type="ARBA" id="ARBA00022737"/>
    </source>
</evidence>
<dbReference type="AlphaFoldDB" id="D8RPM1"/>
<dbReference type="OMA" id="GHHHETK"/>
<dbReference type="GO" id="GO:0005739">
    <property type="term" value="C:mitochondrion"/>
    <property type="evidence" value="ECO:0000318"/>
    <property type="project" value="GO_Central"/>
</dbReference>